<dbReference type="GO" id="GO:0046546">
    <property type="term" value="P:development of primary male sexual characteristics"/>
    <property type="evidence" value="ECO:0007669"/>
    <property type="project" value="Ensembl"/>
</dbReference>
<keyword evidence="2" id="KW-0964">Secreted</keyword>
<dbReference type="GO" id="GO:2000354">
    <property type="term" value="P:regulation of ovarian follicle development"/>
    <property type="evidence" value="ECO:0007669"/>
    <property type="project" value="Ensembl"/>
</dbReference>
<dbReference type="InterPro" id="IPR021203">
    <property type="entry name" value="Muellerian-inhibiting_factor"/>
</dbReference>
<dbReference type="Gene3D" id="2.10.90.10">
    <property type="entry name" value="Cystine-knot cytokines"/>
    <property type="match status" value="1"/>
</dbReference>
<accession>A0A3B5ALA4</accession>
<evidence type="ECO:0000259" key="6">
    <source>
        <dbReference type="PROSITE" id="PS51362"/>
    </source>
</evidence>
<dbReference type="Pfam" id="PF04709">
    <property type="entry name" value="AMH_N"/>
    <property type="match status" value="1"/>
</dbReference>
<dbReference type="GO" id="GO:2000835">
    <property type="term" value="P:negative regulation of androgen secretion"/>
    <property type="evidence" value="ECO:0007669"/>
    <property type="project" value="Ensembl"/>
</dbReference>
<evidence type="ECO:0000313" key="7">
    <source>
        <dbReference type="Ensembl" id="ENSSPAP00000021640.1"/>
    </source>
</evidence>
<dbReference type="InterPro" id="IPR006799">
    <property type="entry name" value="AMH_N"/>
</dbReference>
<feature type="domain" description="TGF-beta family profile" evidence="6">
    <location>
        <begin position="416"/>
        <end position="529"/>
    </location>
</feature>
<dbReference type="GO" id="GO:0008083">
    <property type="term" value="F:growth factor activity"/>
    <property type="evidence" value="ECO:0007669"/>
    <property type="project" value="UniProtKB-KW"/>
</dbReference>
<dbReference type="InterPro" id="IPR029034">
    <property type="entry name" value="Cystine-knot_cytokine"/>
</dbReference>
<comment type="similarity">
    <text evidence="5">Belongs to the TGF-beta family.</text>
</comment>
<sequence>MLAAVVLFSGALMLCWTRIFVALQVPDGQQLIQDPDSTLTVIIFIFISNSDHTLPSVSPCFLDDIFAALREGLGTDGEPTNSSLTLFGICSASDNSSGSVLAELAQEIRKNQTNSLEVLHPAAVLLSEDDERGGLTLTFHLPQSPSLKLNPVLLLLAFESSLTGGDLDVDFTSQSLQPNTQSVCISGETQYLLLTGKSAEDNVQQKWRISAQTKSPDMRQNLKDLLIGGKSGNNISVTPLLLFSGQTGTDTRFYARVSGSSQTSFLCELKRFLGAVLPQQHPEAPALQLDSLKSLPPLTLGLSSSETLLAGIIKSSAPTVFSFTGRSSVFPVKHGELALSPALLEELRQRLEQTVAQLSEIIREEKVDDRATERLGRLREFSGIEWKEAASGETQFRAFLLLKALQTVTFSYDMQRRLRATRAGPTTGGTVCGLKSLTVSLEKHLLGPQTATINNCRGSCAFPLANANNHAILLHYHIESSSSGGGSSDERAPCCVPVAYEALEVMDWNEHGTYLSIKPDVIARACGCR</sequence>
<evidence type="ECO:0000256" key="1">
    <source>
        <dbReference type="ARBA" id="ARBA00004613"/>
    </source>
</evidence>
<keyword evidence="5" id="KW-0339">Growth factor</keyword>
<name>A0A3B5ALA4_9TELE</name>
<evidence type="ECO:0000256" key="3">
    <source>
        <dbReference type="ARBA" id="ARBA00022729"/>
    </source>
</evidence>
<dbReference type="SUPFAM" id="SSF57501">
    <property type="entry name" value="Cystine-knot cytokines"/>
    <property type="match status" value="1"/>
</dbReference>
<dbReference type="PROSITE" id="PS51362">
    <property type="entry name" value="TGF_BETA_2"/>
    <property type="match status" value="1"/>
</dbReference>
<dbReference type="AlphaFoldDB" id="A0A3B5ALA4"/>
<evidence type="ECO:0000256" key="4">
    <source>
        <dbReference type="ARBA" id="ARBA00022782"/>
    </source>
</evidence>
<dbReference type="Pfam" id="PF00019">
    <property type="entry name" value="TGF_beta"/>
    <property type="match status" value="1"/>
</dbReference>
<protein>
    <submittedName>
        <fullName evidence="7">Anti-Mullerian hormone</fullName>
    </submittedName>
</protein>
<dbReference type="GO" id="GO:0008406">
    <property type="term" value="P:gonad development"/>
    <property type="evidence" value="ECO:0007669"/>
    <property type="project" value="Ensembl"/>
</dbReference>
<dbReference type="GO" id="GO:0048240">
    <property type="term" value="P:sperm capacitation"/>
    <property type="evidence" value="ECO:0007669"/>
    <property type="project" value="Ensembl"/>
</dbReference>
<dbReference type="PANTHER" id="PTHR15009:SF4">
    <property type="entry name" value="MUELLERIAN-INHIBITING FACTOR"/>
    <property type="match status" value="1"/>
</dbReference>
<dbReference type="GO" id="GO:1905939">
    <property type="term" value="P:regulation of gonad development"/>
    <property type="evidence" value="ECO:0007669"/>
    <property type="project" value="Ensembl"/>
</dbReference>
<evidence type="ECO:0000256" key="2">
    <source>
        <dbReference type="ARBA" id="ARBA00022525"/>
    </source>
</evidence>
<proteinExistence type="inferred from homology"/>
<keyword evidence="3" id="KW-0732">Signal</keyword>
<reference evidence="7" key="1">
    <citation type="submission" date="2023-09" db="UniProtKB">
        <authorList>
            <consortium name="Ensembl"/>
        </authorList>
    </citation>
    <scope>IDENTIFICATION</scope>
</reference>
<dbReference type="SMART" id="SM00204">
    <property type="entry name" value="TGFB"/>
    <property type="match status" value="1"/>
</dbReference>
<evidence type="ECO:0000256" key="5">
    <source>
        <dbReference type="RuleBase" id="RU000354"/>
    </source>
</evidence>
<keyword evidence="4" id="KW-0221">Differentiation</keyword>
<organism evidence="7">
    <name type="scientific">Stegastes partitus</name>
    <name type="common">bicolor damselfish</name>
    <dbReference type="NCBI Taxonomy" id="144197"/>
    <lineage>
        <taxon>Eukaryota</taxon>
        <taxon>Metazoa</taxon>
        <taxon>Chordata</taxon>
        <taxon>Craniata</taxon>
        <taxon>Vertebrata</taxon>
        <taxon>Euteleostomi</taxon>
        <taxon>Actinopterygii</taxon>
        <taxon>Neopterygii</taxon>
        <taxon>Teleostei</taxon>
        <taxon>Neoteleostei</taxon>
        <taxon>Acanthomorphata</taxon>
        <taxon>Ovalentaria</taxon>
        <taxon>Pomacentridae</taxon>
        <taxon>Stegastes</taxon>
    </lineage>
</organism>
<dbReference type="InterPro" id="IPR001839">
    <property type="entry name" value="TGF-b_C"/>
</dbReference>
<dbReference type="Ensembl" id="ENSSPAT00000021980.1">
    <property type="protein sequence ID" value="ENSSPAP00000021640.1"/>
    <property type="gene ID" value="ENSSPAG00000016324.1"/>
</dbReference>
<dbReference type="GeneTree" id="ENSGT00390000006337"/>
<dbReference type="GO" id="GO:0005576">
    <property type="term" value="C:extracellular region"/>
    <property type="evidence" value="ECO:0007669"/>
    <property type="project" value="UniProtKB-SubCell"/>
</dbReference>
<dbReference type="PANTHER" id="PTHR15009">
    <property type="entry name" value="MUELLERIAN-INHIBITING FACTOR"/>
    <property type="match status" value="1"/>
</dbReference>
<comment type="subcellular location">
    <subcellularLocation>
        <location evidence="1">Secreted</location>
    </subcellularLocation>
</comment>
<dbReference type="STRING" id="144197.ENSSPAP00000021640"/>